<dbReference type="CDD" id="cd03364">
    <property type="entry name" value="TOPRIM_DnaG_primases"/>
    <property type="match status" value="1"/>
</dbReference>
<dbReference type="PANTHER" id="PTHR12873">
    <property type="entry name" value="T7-LIKE MITOCHONDRIAL DNA HELICASE"/>
    <property type="match status" value="1"/>
</dbReference>
<dbReference type="SMART" id="SM00382">
    <property type="entry name" value="AAA"/>
    <property type="match status" value="1"/>
</dbReference>
<dbReference type="Pfam" id="PF03796">
    <property type="entry name" value="DnaB_C"/>
    <property type="match status" value="1"/>
</dbReference>
<feature type="domain" description="SF4 helicase" evidence="1">
    <location>
        <begin position="181"/>
        <end position="450"/>
    </location>
</feature>
<dbReference type="InterPro" id="IPR007694">
    <property type="entry name" value="DNA_helicase_DnaB-like_C"/>
</dbReference>
<dbReference type="SUPFAM" id="SSF52540">
    <property type="entry name" value="P-loop containing nucleoside triphosphate hydrolases"/>
    <property type="match status" value="1"/>
</dbReference>
<dbReference type="Gene3D" id="3.40.1360.10">
    <property type="match status" value="1"/>
</dbReference>
<accession>A0A943I482</accession>
<evidence type="ECO:0000313" key="2">
    <source>
        <dbReference type="EMBL" id="MBS5519637.1"/>
    </source>
</evidence>
<dbReference type="Gene3D" id="3.40.50.300">
    <property type="entry name" value="P-loop containing nucleotide triphosphate hydrolases"/>
    <property type="match status" value="1"/>
</dbReference>
<dbReference type="AlphaFoldDB" id="A0A943I482"/>
<dbReference type="GO" id="GO:0003697">
    <property type="term" value="F:single-stranded DNA binding"/>
    <property type="evidence" value="ECO:0007669"/>
    <property type="project" value="InterPro"/>
</dbReference>
<dbReference type="InterPro" id="IPR027417">
    <property type="entry name" value="P-loop_NTPase"/>
</dbReference>
<gene>
    <name evidence="2" type="ORF">KHX13_04810</name>
</gene>
<dbReference type="SUPFAM" id="SSF56731">
    <property type="entry name" value="DNA primase core"/>
    <property type="match status" value="1"/>
</dbReference>
<dbReference type="GO" id="GO:0043139">
    <property type="term" value="F:5'-3' DNA helicase activity"/>
    <property type="evidence" value="ECO:0007669"/>
    <property type="project" value="InterPro"/>
</dbReference>
<dbReference type="InterPro" id="IPR048774">
    <property type="entry name" value="Helic-prim_T7_N"/>
</dbReference>
<dbReference type="Gene3D" id="2.20.25.180">
    <property type="match status" value="1"/>
</dbReference>
<dbReference type="EMBL" id="JAGZCZ010000005">
    <property type="protein sequence ID" value="MBS5519637.1"/>
    <property type="molecule type" value="Genomic_DNA"/>
</dbReference>
<sequence length="464" mass="52170">MSTDDDGEPIQVANYMKDGKVLWQKTRDRDKNFCVRGKSKPMFWGQHLFSGGRKLIITEGEIDCLTVSQVQGNKYPVVSVPNGCKSARETIKSQMDWLMNFEEVILMLDMDEAGRQAVQQAAGILPPHKLKIATLPLKDPNECLLAGKADDIIHAIWNAPEYRPDGILNAKDLKDTFFKDEESIKSYAFPWDQQLTKMTQGIRKGEMLLLTAGTGIGKSTMAREIAYKLKVKDGLKVGMVMLEENKNKTLRDLLSIDMHKPLHLLWNTVDKQEVGKAYDRLYGDGNFCLYDHFGSIEGDNLLEKIRYLIVGEECDFVIFDHVSIAISGLDEASMNERKAIDVLMTQLRSLVEETGAGIVVVSHLRKVDTKATPFEQGGTISLDDLRGSGSLKQIPDTILALERDQQADEEDVKNLMKLRVLKCRFTGNTGLAGYIRFDKSKNILEDVDPLEIKNEKESDDSCPF</sequence>
<dbReference type="InterPro" id="IPR034151">
    <property type="entry name" value="TOPRIM_DnaG_bac"/>
</dbReference>
<reference evidence="2" key="1">
    <citation type="submission" date="2021-02" db="EMBL/GenBank/DDBJ databases">
        <title>Infant gut strain persistence is associated with maternal origin, phylogeny, and functional potential including surface adhesion and iron acquisition.</title>
        <authorList>
            <person name="Lou Y.C."/>
        </authorList>
    </citation>
    <scope>NUCLEOTIDE SEQUENCE</scope>
    <source>
        <strain evidence="2">L3_106_000M1_dasL3_106_000M1_concoct_15</strain>
    </source>
</reference>
<dbReference type="CDD" id="cd19483">
    <property type="entry name" value="RecA-like_Gp4D_helicase"/>
    <property type="match status" value="1"/>
</dbReference>
<dbReference type="GO" id="GO:0005524">
    <property type="term" value="F:ATP binding"/>
    <property type="evidence" value="ECO:0007669"/>
    <property type="project" value="InterPro"/>
</dbReference>
<dbReference type="SMART" id="SM00493">
    <property type="entry name" value="TOPRIM"/>
    <property type="match status" value="1"/>
</dbReference>
<name>A0A943I482_9FIRM</name>
<proteinExistence type="predicted"/>
<dbReference type="InterPro" id="IPR027032">
    <property type="entry name" value="Twinkle-like"/>
</dbReference>
<dbReference type="InterPro" id="IPR006171">
    <property type="entry name" value="TOPRIM_dom"/>
</dbReference>
<dbReference type="PROSITE" id="PS51199">
    <property type="entry name" value="SF4_HELICASE"/>
    <property type="match status" value="1"/>
</dbReference>
<comment type="caution">
    <text evidence="2">The sequence shown here is derived from an EMBL/GenBank/DDBJ whole genome shotgun (WGS) entry which is preliminary data.</text>
</comment>
<dbReference type="PANTHER" id="PTHR12873:SF0">
    <property type="entry name" value="TWINKLE MTDNA HELICASE"/>
    <property type="match status" value="1"/>
</dbReference>
<evidence type="ECO:0000259" key="1">
    <source>
        <dbReference type="PROSITE" id="PS51199"/>
    </source>
</evidence>
<dbReference type="Pfam" id="PF21268">
    <property type="entry name" value="Helic-prim_T7_N"/>
    <property type="match status" value="1"/>
</dbReference>
<dbReference type="GO" id="GO:0006260">
    <property type="term" value="P:DNA replication"/>
    <property type="evidence" value="ECO:0007669"/>
    <property type="project" value="InterPro"/>
</dbReference>
<dbReference type="InterPro" id="IPR003593">
    <property type="entry name" value="AAA+_ATPase"/>
</dbReference>
<organism evidence="2 3">
    <name type="scientific">Acidaminococcus intestini</name>
    <dbReference type="NCBI Taxonomy" id="187327"/>
    <lineage>
        <taxon>Bacteria</taxon>
        <taxon>Bacillati</taxon>
        <taxon>Bacillota</taxon>
        <taxon>Negativicutes</taxon>
        <taxon>Acidaminococcales</taxon>
        <taxon>Acidaminococcaceae</taxon>
        <taxon>Acidaminococcus</taxon>
    </lineage>
</organism>
<dbReference type="Pfam" id="PF13155">
    <property type="entry name" value="Toprim_2"/>
    <property type="match status" value="1"/>
</dbReference>
<protein>
    <submittedName>
        <fullName evidence="2">Toprim domain-containing protein</fullName>
    </submittedName>
</protein>
<evidence type="ECO:0000313" key="3">
    <source>
        <dbReference type="Proteomes" id="UP000754226"/>
    </source>
</evidence>
<dbReference type="Proteomes" id="UP000754226">
    <property type="component" value="Unassembled WGS sequence"/>
</dbReference>